<accession>A0ABX5QGX5</accession>
<sequence length="149" mass="15645">MAGELLDPDIERFLTGEIRTRLAALAGAEFPAAKGHVSNRRWTPPAAAPATPPPAWQVIVRDDGINDVDISLGDAGVGIVCLAGSQDNPGPAIRLAKLVKAIVKASPRPGPSSPVAAVLEFHGPYPVPEDSQYEQRYMTCSLAVVSTPL</sequence>
<name>A0ABX5QGX5_9MICO</name>
<keyword evidence="3" id="KW-1185">Reference proteome</keyword>
<proteinExistence type="predicted"/>
<reference evidence="1 3" key="1">
    <citation type="submission" date="2019-01" db="EMBL/GenBank/DDBJ databases">
        <title>Leucobacter muris sp. nov. isolated from the nose of a laboratory mouse.</title>
        <authorList>
            <person name="Benga L."/>
            <person name="Sproeer C."/>
            <person name="Schumann P."/>
            <person name="Verbarg S."/>
            <person name="Bunk B."/>
            <person name="Engelhardt E."/>
            <person name="Benten P.M."/>
            <person name="Sager M."/>
        </authorList>
    </citation>
    <scope>NUCLEOTIDE SEQUENCE [LARGE SCALE GENOMIC DNA]</scope>
    <source>
        <strain evidence="1 3">DSM 101948</strain>
    </source>
</reference>
<dbReference type="EMBL" id="CP035037">
    <property type="protein sequence ID" value="QAB18329.1"/>
    <property type="molecule type" value="Genomic_DNA"/>
</dbReference>
<dbReference type="EMBL" id="CP035037">
    <property type="protein sequence ID" value="QAB18732.1"/>
    <property type="molecule type" value="Genomic_DNA"/>
</dbReference>
<dbReference type="RefSeq" id="WP_128387220.1">
    <property type="nucleotide sequence ID" value="NZ_CP035037.1"/>
</dbReference>
<protein>
    <recommendedName>
        <fullName evidence="4">DUF3168 domain-containing protein</fullName>
    </recommendedName>
</protein>
<evidence type="ECO:0008006" key="4">
    <source>
        <dbReference type="Google" id="ProtNLM"/>
    </source>
</evidence>
<evidence type="ECO:0000313" key="3">
    <source>
        <dbReference type="Proteomes" id="UP000285768"/>
    </source>
</evidence>
<evidence type="ECO:0000313" key="1">
    <source>
        <dbReference type="EMBL" id="QAB18329.1"/>
    </source>
</evidence>
<evidence type="ECO:0000313" key="2">
    <source>
        <dbReference type="EMBL" id="QAB18732.1"/>
    </source>
</evidence>
<gene>
    <name evidence="1" type="ORF">Leucomu_10740</name>
    <name evidence="2" type="ORF">Leucomu_13170</name>
</gene>
<dbReference type="Proteomes" id="UP000285768">
    <property type="component" value="Chromosome"/>
</dbReference>
<organism evidence="1 3">
    <name type="scientific">Leucobacter muris</name>
    <dbReference type="NCBI Taxonomy" id="1935379"/>
    <lineage>
        <taxon>Bacteria</taxon>
        <taxon>Bacillati</taxon>
        <taxon>Actinomycetota</taxon>
        <taxon>Actinomycetes</taxon>
        <taxon>Micrococcales</taxon>
        <taxon>Microbacteriaceae</taxon>
        <taxon>Leucobacter</taxon>
    </lineage>
</organism>